<dbReference type="InterPro" id="IPR036390">
    <property type="entry name" value="WH_DNA-bd_sf"/>
</dbReference>
<reference evidence="6 7" key="1">
    <citation type="submission" date="2020-02" db="EMBL/GenBank/DDBJ databases">
        <title>Synteny-based analysis reveals conserved mechanism for high triclosan tolerance in Pseudomonas, as well as instances of horizontal transfer.</title>
        <authorList>
            <person name="Mcfarland A.G."/>
            <person name="Bertucci H.K."/>
            <person name="Litmann E."/>
            <person name="Shen J."/>
            <person name="Huttenhower C."/>
            <person name="Hartmann E.M."/>
        </authorList>
    </citation>
    <scope>NUCLEOTIDE SEQUENCE [LARGE SCALE GENOMIC DNA]</scope>
    <source>
        <strain evidence="6 7">115A1</strain>
    </source>
</reference>
<dbReference type="InterPro" id="IPR005119">
    <property type="entry name" value="LysR_subst-bd"/>
</dbReference>
<name>A0ABR5Z1B9_9GAMM</name>
<dbReference type="PANTHER" id="PTHR30346:SF0">
    <property type="entry name" value="HCA OPERON TRANSCRIPTIONAL ACTIVATOR HCAR"/>
    <property type="match status" value="1"/>
</dbReference>
<keyword evidence="4" id="KW-0804">Transcription</keyword>
<evidence type="ECO:0000259" key="5">
    <source>
        <dbReference type="PROSITE" id="PS50931"/>
    </source>
</evidence>
<dbReference type="InterPro" id="IPR036388">
    <property type="entry name" value="WH-like_DNA-bd_sf"/>
</dbReference>
<dbReference type="Proteomes" id="UP000786387">
    <property type="component" value="Unassembled WGS sequence"/>
</dbReference>
<sequence>MRMRHLHYFLVVAEELSYSRAAARVHIEPSPLSRAIKELETDLGVRLFQRARGRICLTWAGEVFREEARRMLTFMEGARTRVSAAARGYRGRLRIGLADGLAQPRLTRLLARCREEEPLTEVRIIEMTVKEMNNALGHDQIDAGFTVHTELNNGYVKEVVWTDRPAIAIPRNHPLLALEKIPLQEVARHALVLCHPELCSGGHDVIRRWFHEYTLPFPAVAEYVSGHEPMMMLVASGYGIGVGLASQITLYSHPDVIVRPVTDDVPCTPTFITMLDQPPSEELSRFIKRAQQIGELIAI</sequence>
<gene>
    <name evidence="6" type="ORF">G7026_11615</name>
</gene>
<organism evidence="6 7">
    <name type="scientific">Stutzerimonas azotifigens</name>
    <dbReference type="NCBI Taxonomy" id="291995"/>
    <lineage>
        <taxon>Bacteria</taxon>
        <taxon>Pseudomonadati</taxon>
        <taxon>Pseudomonadota</taxon>
        <taxon>Gammaproteobacteria</taxon>
        <taxon>Pseudomonadales</taxon>
        <taxon>Pseudomonadaceae</taxon>
        <taxon>Stutzerimonas</taxon>
    </lineage>
</organism>
<protein>
    <submittedName>
        <fullName evidence="6">LysR family transcriptional regulator</fullName>
    </submittedName>
</protein>
<dbReference type="Pfam" id="PF00126">
    <property type="entry name" value="HTH_1"/>
    <property type="match status" value="1"/>
</dbReference>
<dbReference type="RefSeq" id="WP_181070903.1">
    <property type="nucleotide sequence ID" value="NZ_JAAMRF010000005.1"/>
</dbReference>
<evidence type="ECO:0000313" key="6">
    <source>
        <dbReference type="EMBL" id="MBA1274003.1"/>
    </source>
</evidence>
<dbReference type="Gene3D" id="1.10.10.10">
    <property type="entry name" value="Winged helix-like DNA-binding domain superfamily/Winged helix DNA-binding domain"/>
    <property type="match status" value="1"/>
</dbReference>
<accession>A0ABR5Z1B9</accession>
<dbReference type="SUPFAM" id="SSF46785">
    <property type="entry name" value="Winged helix' DNA-binding domain"/>
    <property type="match status" value="1"/>
</dbReference>
<dbReference type="PRINTS" id="PR00039">
    <property type="entry name" value="HTHLYSR"/>
</dbReference>
<dbReference type="EMBL" id="JAAMRF010000005">
    <property type="protein sequence ID" value="MBA1274003.1"/>
    <property type="molecule type" value="Genomic_DNA"/>
</dbReference>
<dbReference type="PANTHER" id="PTHR30346">
    <property type="entry name" value="TRANSCRIPTIONAL DUAL REGULATOR HCAR-RELATED"/>
    <property type="match status" value="1"/>
</dbReference>
<keyword evidence="3" id="KW-0238">DNA-binding</keyword>
<feature type="domain" description="HTH lysR-type" evidence="5">
    <location>
        <begin position="1"/>
        <end position="58"/>
    </location>
</feature>
<dbReference type="SUPFAM" id="SSF53850">
    <property type="entry name" value="Periplasmic binding protein-like II"/>
    <property type="match status" value="1"/>
</dbReference>
<keyword evidence="7" id="KW-1185">Reference proteome</keyword>
<comment type="similarity">
    <text evidence="1">Belongs to the LysR transcriptional regulatory family.</text>
</comment>
<evidence type="ECO:0000256" key="3">
    <source>
        <dbReference type="ARBA" id="ARBA00023125"/>
    </source>
</evidence>
<dbReference type="Pfam" id="PF03466">
    <property type="entry name" value="LysR_substrate"/>
    <property type="match status" value="1"/>
</dbReference>
<keyword evidence="2" id="KW-0805">Transcription regulation</keyword>
<evidence type="ECO:0000256" key="4">
    <source>
        <dbReference type="ARBA" id="ARBA00023163"/>
    </source>
</evidence>
<dbReference type="Gene3D" id="3.40.190.10">
    <property type="entry name" value="Periplasmic binding protein-like II"/>
    <property type="match status" value="2"/>
</dbReference>
<comment type="caution">
    <text evidence="6">The sequence shown here is derived from an EMBL/GenBank/DDBJ whole genome shotgun (WGS) entry which is preliminary data.</text>
</comment>
<dbReference type="InterPro" id="IPR000847">
    <property type="entry name" value="LysR_HTH_N"/>
</dbReference>
<evidence type="ECO:0000313" key="7">
    <source>
        <dbReference type="Proteomes" id="UP000786387"/>
    </source>
</evidence>
<dbReference type="CDD" id="cd08414">
    <property type="entry name" value="PBP2_LTTR_aromatics_like"/>
    <property type="match status" value="1"/>
</dbReference>
<proteinExistence type="inferred from homology"/>
<evidence type="ECO:0000256" key="1">
    <source>
        <dbReference type="ARBA" id="ARBA00009437"/>
    </source>
</evidence>
<evidence type="ECO:0000256" key="2">
    <source>
        <dbReference type="ARBA" id="ARBA00023015"/>
    </source>
</evidence>
<dbReference type="PROSITE" id="PS50931">
    <property type="entry name" value="HTH_LYSR"/>
    <property type="match status" value="1"/>
</dbReference>